<dbReference type="AlphaFoldDB" id="A0A0F9I273"/>
<organism evidence="1">
    <name type="scientific">marine sediment metagenome</name>
    <dbReference type="NCBI Taxonomy" id="412755"/>
    <lineage>
        <taxon>unclassified sequences</taxon>
        <taxon>metagenomes</taxon>
        <taxon>ecological metagenomes</taxon>
    </lineage>
</organism>
<gene>
    <name evidence="1" type="ORF">LCGC14_1633770</name>
</gene>
<reference evidence="1" key="1">
    <citation type="journal article" date="2015" name="Nature">
        <title>Complex archaea that bridge the gap between prokaryotes and eukaryotes.</title>
        <authorList>
            <person name="Spang A."/>
            <person name="Saw J.H."/>
            <person name="Jorgensen S.L."/>
            <person name="Zaremba-Niedzwiedzka K."/>
            <person name="Martijn J."/>
            <person name="Lind A.E."/>
            <person name="van Eijk R."/>
            <person name="Schleper C."/>
            <person name="Guy L."/>
            <person name="Ettema T.J."/>
        </authorList>
    </citation>
    <scope>NUCLEOTIDE SEQUENCE</scope>
</reference>
<protein>
    <submittedName>
        <fullName evidence="1">Uncharacterized protein</fullName>
    </submittedName>
</protein>
<evidence type="ECO:0000313" key="1">
    <source>
        <dbReference type="EMBL" id="KKM21607.1"/>
    </source>
</evidence>
<accession>A0A0F9I273</accession>
<name>A0A0F9I273_9ZZZZ</name>
<dbReference type="EMBL" id="LAZR01013515">
    <property type="protein sequence ID" value="KKM21607.1"/>
    <property type="molecule type" value="Genomic_DNA"/>
</dbReference>
<sequence length="187" mass="21666">MSNCMLLDPIKSCSQCKTEHPPTSEYFGREPRAKDGLRSECKVCTSKANNIYGAKYRLTEKGKVTGRKSDKKYRESAHGKRKRELYAEEYRVTINGHLRNIFSSMRQRCNNPDQKAYKNYGGRGIKVCFGSADEFVDCVINELQIDPRGLQIDRIDNDGNYERGNIRFVTRRENNENKRPQKKAEDK</sequence>
<proteinExistence type="predicted"/>
<comment type="caution">
    <text evidence="1">The sequence shown here is derived from an EMBL/GenBank/DDBJ whole genome shotgun (WGS) entry which is preliminary data.</text>
</comment>